<reference evidence="1 2" key="2">
    <citation type="submission" date="2018-11" db="EMBL/GenBank/DDBJ databases">
        <authorList>
            <consortium name="Pathogen Informatics"/>
        </authorList>
    </citation>
    <scope>NUCLEOTIDE SEQUENCE [LARGE SCALE GENOMIC DNA]</scope>
    <source>
        <strain evidence="1 2">NST_G2</strain>
    </source>
</reference>
<dbReference type="Gene3D" id="3.40.50.1820">
    <property type="entry name" value="alpha/beta hydrolase"/>
    <property type="match status" value="1"/>
</dbReference>
<dbReference type="Pfam" id="PF02450">
    <property type="entry name" value="LCAT"/>
    <property type="match status" value="1"/>
</dbReference>
<dbReference type="Proteomes" id="UP000275846">
    <property type="component" value="Unassembled WGS sequence"/>
</dbReference>
<dbReference type="STRING" id="70667.A0A183TEE4"/>
<protein>
    <submittedName>
        <fullName evidence="3">Alpha/beta hydrolase</fullName>
    </submittedName>
</protein>
<dbReference type="PANTHER" id="PTHR11440">
    <property type="entry name" value="LECITHIN-CHOLESTEROL ACYLTRANSFERASE-RELATED"/>
    <property type="match status" value="1"/>
</dbReference>
<accession>A0A183TEE4</accession>
<name>A0A183TEE4_SCHSO</name>
<reference evidence="3" key="1">
    <citation type="submission" date="2016-06" db="UniProtKB">
        <authorList>
            <consortium name="WormBaseParasite"/>
        </authorList>
    </citation>
    <scope>IDENTIFICATION</scope>
</reference>
<dbReference type="InterPro" id="IPR029058">
    <property type="entry name" value="AB_hydrolase_fold"/>
</dbReference>
<dbReference type="GO" id="GO:0006629">
    <property type="term" value="P:lipid metabolic process"/>
    <property type="evidence" value="ECO:0007669"/>
    <property type="project" value="InterPro"/>
</dbReference>
<keyword evidence="2" id="KW-1185">Reference proteome</keyword>
<evidence type="ECO:0000313" key="3">
    <source>
        <dbReference type="WBParaSite" id="SSLN_0001540101-mRNA-1"/>
    </source>
</evidence>
<dbReference type="OrthoDB" id="190846at2759"/>
<dbReference type="AlphaFoldDB" id="A0A183TEE4"/>
<evidence type="ECO:0000313" key="1">
    <source>
        <dbReference type="EMBL" id="VDM01228.1"/>
    </source>
</evidence>
<dbReference type="InterPro" id="IPR003386">
    <property type="entry name" value="LACT/PDAT_acylTrfase"/>
</dbReference>
<organism evidence="3">
    <name type="scientific">Schistocephalus solidus</name>
    <name type="common">Tapeworm</name>
    <dbReference type="NCBI Taxonomy" id="70667"/>
    <lineage>
        <taxon>Eukaryota</taxon>
        <taxon>Metazoa</taxon>
        <taxon>Spiralia</taxon>
        <taxon>Lophotrochozoa</taxon>
        <taxon>Platyhelminthes</taxon>
        <taxon>Cestoda</taxon>
        <taxon>Eucestoda</taxon>
        <taxon>Diphyllobothriidea</taxon>
        <taxon>Diphyllobothriidae</taxon>
        <taxon>Schistocephalus</taxon>
    </lineage>
</organism>
<dbReference type="EMBL" id="UYSU01039360">
    <property type="protein sequence ID" value="VDM01228.1"/>
    <property type="molecule type" value="Genomic_DNA"/>
</dbReference>
<dbReference type="SUPFAM" id="SSF53474">
    <property type="entry name" value="alpha/beta-Hydrolases"/>
    <property type="match status" value="1"/>
</dbReference>
<proteinExistence type="predicted"/>
<dbReference type="WBParaSite" id="SSLN_0001540101-mRNA-1">
    <property type="protein sequence ID" value="SSLN_0001540101-mRNA-1"/>
    <property type="gene ID" value="SSLN_0001540101"/>
</dbReference>
<sequence>MNKPKQEDIRPNPVIMIPGDGGCQAFAELTNAPSSAFPIWVDLRYLITPGSFSKLRFDPATGRTYDNENVKVTFPGWGETWSVDNLDSRPHDATEYFGEITRTLVSNNSFYQPNVTLRGTPFDFRKAPSKLHFALFLHVDENEDFGPQLRRLIEETYTNGGNTRVVIVAHSMGTLYGLHFLKSQSIAWKKRYVKAFVATAGPLGGAVKALKIEASGDNFGIYFASSLWFRELQRSMPSLAFLLPDPRLWPSDETLIFTPTKNYTAHDYEEFFNDIGFPEGRLDFYLLNYHFPFAASARSAVWVTDSLASVFTVSSGYRSGELEKNPLYGPWGGRSTSKLHMK</sequence>
<gene>
    <name evidence="1" type="ORF">SSLN_LOCUS14842</name>
</gene>
<evidence type="ECO:0000313" key="2">
    <source>
        <dbReference type="Proteomes" id="UP000275846"/>
    </source>
</evidence>
<dbReference type="GO" id="GO:0008374">
    <property type="term" value="F:O-acyltransferase activity"/>
    <property type="evidence" value="ECO:0007669"/>
    <property type="project" value="InterPro"/>
</dbReference>